<dbReference type="NCBIfam" id="TIGR00012">
    <property type="entry name" value="L29"/>
    <property type="match status" value="1"/>
</dbReference>
<evidence type="ECO:0000256" key="2">
    <source>
        <dbReference type="ARBA" id="ARBA00022980"/>
    </source>
</evidence>
<dbReference type="GO" id="GO:0006412">
    <property type="term" value="P:translation"/>
    <property type="evidence" value="ECO:0007669"/>
    <property type="project" value="UniProtKB-UniRule"/>
</dbReference>
<evidence type="ECO:0000313" key="7">
    <source>
        <dbReference type="Proteomes" id="UP000000641"/>
    </source>
</evidence>
<evidence type="ECO:0000256" key="1">
    <source>
        <dbReference type="ARBA" id="ARBA00009254"/>
    </source>
</evidence>
<organism evidence="6 7">
    <name type="scientific">Thermofilum pendens (strain DSM 2475 / Hrk 5)</name>
    <dbReference type="NCBI Taxonomy" id="368408"/>
    <lineage>
        <taxon>Archaea</taxon>
        <taxon>Thermoproteota</taxon>
        <taxon>Thermoprotei</taxon>
        <taxon>Thermofilales</taxon>
        <taxon>Thermofilaceae</taxon>
        <taxon>Thermofilum</taxon>
    </lineage>
</organism>
<keyword evidence="2 4" id="KW-0689">Ribosomal protein</keyword>
<evidence type="ECO:0000256" key="4">
    <source>
        <dbReference type="HAMAP-Rule" id="MF_00374"/>
    </source>
</evidence>
<dbReference type="SUPFAM" id="SSF46561">
    <property type="entry name" value="Ribosomal protein L29 (L29p)"/>
    <property type="match status" value="1"/>
</dbReference>
<dbReference type="InterPro" id="IPR036049">
    <property type="entry name" value="Ribosomal_uL29_sf"/>
</dbReference>
<dbReference type="EMBL" id="CP000505">
    <property type="protein sequence ID" value="ABL77895.1"/>
    <property type="molecule type" value="Genomic_DNA"/>
</dbReference>
<evidence type="ECO:0000313" key="6">
    <source>
        <dbReference type="EMBL" id="ABL77895.1"/>
    </source>
</evidence>
<keyword evidence="3 4" id="KW-0687">Ribonucleoprotein</keyword>
<sequence length="84" mass="9744">MKRMAKQAEELRKMSREERQKRLQELRGELARLKAQAHRGSLENVASIRKIKREIARILTIENELRRKAPSAEQPPVQGSASQQ</sequence>
<dbReference type="GO" id="GO:0003735">
    <property type="term" value="F:structural constituent of ribosome"/>
    <property type="evidence" value="ECO:0007669"/>
    <property type="project" value="InterPro"/>
</dbReference>
<dbReference type="InterPro" id="IPR050063">
    <property type="entry name" value="Ribosomal_protein_uL29"/>
</dbReference>
<gene>
    <name evidence="4" type="primary">rpl29</name>
    <name evidence="6" type="ordered locus">Tpen_0487</name>
</gene>
<dbReference type="HAMAP" id="MF_00374">
    <property type="entry name" value="Ribosomal_uL29"/>
    <property type="match status" value="1"/>
</dbReference>
<feature type="region of interest" description="Disordered" evidence="5">
    <location>
        <begin position="64"/>
        <end position="84"/>
    </location>
</feature>
<dbReference type="STRING" id="368408.Tpen_0487"/>
<evidence type="ECO:0000256" key="3">
    <source>
        <dbReference type="ARBA" id="ARBA00023274"/>
    </source>
</evidence>
<dbReference type="EnsemblBacteria" id="ABL77895">
    <property type="protein sequence ID" value="ABL77895"/>
    <property type="gene ID" value="Tpen_0487"/>
</dbReference>
<proteinExistence type="inferred from homology"/>
<dbReference type="CDD" id="cd00427">
    <property type="entry name" value="Ribosomal_L29_HIP"/>
    <property type="match status" value="1"/>
</dbReference>
<dbReference type="eggNOG" id="arCOG00785">
    <property type="taxonomic scope" value="Archaea"/>
</dbReference>
<dbReference type="Gene3D" id="1.10.287.310">
    <property type="match status" value="1"/>
</dbReference>
<dbReference type="GO" id="GO:0022625">
    <property type="term" value="C:cytosolic large ribosomal subunit"/>
    <property type="evidence" value="ECO:0007669"/>
    <property type="project" value="TreeGrafter"/>
</dbReference>
<keyword evidence="7" id="KW-1185">Reference proteome</keyword>
<evidence type="ECO:0000256" key="5">
    <source>
        <dbReference type="SAM" id="MobiDB-lite"/>
    </source>
</evidence>
<dbReference type="PANTHER" id="PTHR10916:SF0">
    <property type="entry name" value="LARGE RIBOSOMAL SUBUNIT PROTEIN UL29C"/>
    <property type="match status" value="1"/>
</dbReference>
<dbReference type="Proteomes" id="UP000000641">
    <property type="component" value="Chromosome"/>
</dbReference>
<dbReference type="InterPro" id="IPR001854">
    <property type="entry name" value="Ribosomal_uL29"/>
</dbReference>
<accession>A1RXG5</accession>
<dbReference type="KEGG" id="tpe:Tpen_0487"/>
<protein>
    <recommendedName>
        <fullName evidence="4">Large ribosomal subunit protein uL29</fullName>
    </recommendedName>
</protein>
<dbReference type="Pfam" id="PF00831">
    <property type="entry name" value="Ribosomal_L29"/>
    <property type="match status" value="1"/>
</dbReference>
<dbReference type="PANTHER" id="PTHR10916">
    <property type="entry name" value="60S RIBOSOMAL PROTEIN L35/50S RIBOSOMAL PROTEIN L29"/>
    <property type="match status" value="1"/>
</dbReference>
<comment type="similarity">
    <text evidence="1 4">Belongs to the universal ribosomal protein uL29 family.</text>
</comment>
<feature type="region of interest" description="Disordered" evidence="5">
    <location>
        <begin position="1"/>
        <end position="20"/>
    </location>
</feature>
<name>A1RXG5_THEPD</name>
<dbReference type="HOGENOM" id="CLU_158491_2_1_2"/>
<reference evidence="7" key="1">
    <citation type="journal article" date="2008" name="J. Bacteriol.">
        <title>Genome sequence of Thermofilum pendens reveals an exceptional loss of biosynthetic pathways without genome reduction.</title>
        <authorList>
            <person name="Anderson I."/>
            <person name="Rodriguez J."/>
            <person name="Susanti D."/>
            <person name="Porat I."/>
            <person name="Reich C."/>
            <person name="Ulrich L.E."/>
            <person name="Elkins J.G."/>
            <person name="Mavromatis K."/>
            <person name="Lykidis A."/>
            <person name="Kim E."/>
            <person name="Thompson L.S."/>
            <person name="Nolan M."/>
            <person name="Land M."/>
            <person name="Copeland A."/>
            <person name="Lapidus A."/>
            <person name="Lucas S."/>
            <person name="Detter C."/>
            <person name="Zhulin I.B."/>
            <person name="Olsen G.J."/>
            <person name="Whitman W."/>
            <person name="Mukhopadhyay B."/>
            <person name="Bristow J."/>
            <person name="Kyrpides N."/>
        </authorList>
    </citation>
    <scope>NUCLEOTIDE SEQUENCE [LARGE SCALE GENOMIC DNA]</scope>
    <source>
        <strain evidence="7">DSM 2475 / Hrk 5</strain>
    </source>
</reference>
<dbReference type="AlphaFoldDB" id="A1RXG5"/>